<dbReference type="InterPro" id="IPR007369">
    <property type="entry name" value="Peptidase_A22B_SPP"/>
</dbReference>
<proteinExistence type="inferred from homology"/>
<dbReference type="GeneID" id="112903977"/>
<evidence type="ECO:0000256" key="9">
    <source>
        <dbReference type="SAM" id="Phobius"/>
    </source>
</evidence>
<organism evidence="10 11">
    <name type="scientific">Agrilus planipennis</name>
    <name type="common">Emerald ash borer</name>
    <name type="synonym">Agrilus marcopoli</name>
    <dbReference type="NCBI Taxonomy" id="224129"/>
    <lineage>
        <taxon>Eukaryota</taxon>
        <taxon>Metazoa</taxon>
        <taxon>Ecdysozoa</taxon>
        <taxon>Arthropoda</taxon>
        <taxon>Hexapoda</taxon>
        <taxon>Insecta</taxon>
        <taxon>Pterygota</taxon>
        <taxon>Neoptera</taxon>
        <taxon>Endopterygota</taxon>
        <taxon>Coleoptera</taxon>
        <taxon>Polyphaga</taxon>
        <taxon>Elateriformia</taxon>
        <taxon>Buprestoidea</taxon>
        <taxon>Buprestidae</taxon>
        <taxon>Agrilinae</taxon>
        <taxon>Agrilus</taxon>
    </lineage>
</organism>
<feature type="transmembrane region" description="Helical" evidence="9">
    <location>
        <begin position="81"/>
        <end position="98"/>
    </location>
</feature>
<dbReference type="KEGG" id="apln:112903977"/>
<keyword evidence="5" id="KW-0256">Endoplasmic reticulum</keyword>
<keyword evidence="7 9" id="KW-0472">Membrane</keyword>
<dbReference type="PANTHER" id="PTHR12174:SF23">
    <property type="entry name" value="MINOR HISTOCOMPATIBILITY ANTIGEN H13"/>
    <property type="match status" value="1"/>
</dbReference>
<feature type="region of interest" description="Disordered" evidence="8">
    <location>
        <begin position="355"/>
        <end position="374"/>
    </location>
</feature>
<comment type="similarity">
    <text evidence="2">Belongs to the peptidase A22B family.</text>
</comment>
<evidence type="ECO:0000256" key="7">
    <source>
        <dbReference type="ARBA" id="ARBA00023136"/>
    </source>
</evidence>
<feature type="transmembrane region" description="Helical" evidence="9">
    <location>
        <begin position="204"/>
        <end position="229"/>
    </location>
</feature>
<dbReference type="InParanoid" id="A0A7F5RHN9"/>
<accession>A0A7F5RHN9</accession>
<dbReference type="OrthoDB" id="29661at2759"/>
<evidence type="ECO:0000313" key="10">
    <source>
        <dbReference type="Proteomes" id="UP000192223"/>
    </source>
</evidence>
<dbReference type="GO" id="GO:0042500">
    <property type="term" value="F:aspartic endopeptidase activity, intramembrane cleaving"/>
    <property type="evidence" value="ECO:0007669"/>
    <property type="project" value="InterPro"/>
</dbReference>
<keyword evidence="3 9" id="KW-0812">Transmembrane</keyword>
<dbReference type="FunCoup" id="A0A7F5RHN9">
    <property type="interactions" value="1920"/>
</dbReference>
<reference evidence="11" key="1">
    <citation type="submission" date="2025-08" db="UniProtKB">
        <authorList>
            <consortium name="RefSeq"/>
        </authorList>
    </citation>
    <scope>IDENTIFICATION</scope>
    <source>
        <tissue evidence="11">Entire body</tissue>
    </source>
</reference>
<dbReference type="PANTHER" id="PTHR12174">
    <property type="entry name" value="SIGNAL PEPTIDE PEPTIDASE"/>
    <property type="match status" value="1"/>
</dbReference>
<keyword evidence="10" id="KW-1185">Reference proteome</keyword>
<evidence type="ECO:0000256" key="5">
    <source>
        <dbReference type="ARBA" id="ARBA00022824"/>
    </source>
</evidence>
<dbReference type="GO" id="GO:0098554">
    <property type="term" value="C:cytoplasmic side of endoplasmic reticulum membrane"/>
    <property type="evidence" value="ECO:0007669"/>
    <property type="project" value="TreeGrafter"/>
</dbReference>
<sequence>MFRFGGRMADVIPNIMYQATENVNQTNINGTGKHPSTPEGMAVAYGSLVIMALLPIFFGSYRSITYHKEKKPETMSKKDAAMFPIMASLALFGLYIVFKLFSKEYINLLLTGYFFFLGILSLTHILSPIVSKLVPASLPNVHYQLIFRQGRGEPNEDIIDYKFTSYDIVALVCCSFVGAWYLFQKHWVANNLFGLAFAINAVELLHLNNVITGCILLLGLFIYDIFWVFGTDVMVTVAKSFEAPIKLVFPQDLLTHGLAANNFAMLGLGDIVVPGIFIALLLRFDQSLKRKSNLYFHATFVAYFLGLMATIFVMHMFKHAQPALLYLVPACLGTPLIVALIKGDIKALLKYEDADNHKEEKQEEKKQTEAKKVK</sequence>
<evidence type="ECO:0000256" key="8">
    <source>
        <dbReference type="SAM" id="MobiDB-lite"/>
    </source>
</evidence>
<protein>
    <submittedName>
        <fullName evidence="11">Minor histocompatibility antigen H13-like</fullName>
    </submittedName>
</protein>
<dbReference type="GO" id="GO:0006465">
    <property type="term" value="P:signal peptide processing"/>
    <property type="evidence" value="ECO:0007669"/>
    <property type="project" value="TreeGrafter"/>
</dbReference>
<evidence type="ECO:0000313" key="11">
    <source>
        <dbReference type="RefSeq" id="XP_025835512.1"/>
    </source>
</evidence>
<dbReference type="GO" id="GO:0098553">
    <property type="term" value="C:lumenal side of endoplasmic reticulum membrane"/>
    <property type="evidence" value="ECO:0007669"/>
    <property type="project" value="TreeGrafter"/>
</dbReference>
<evidence type="ECO:0000256" key="1">
    <source>
        <dbReference type="ARBA" id="ARBA00004477"/>
    </source>
</evidence>
<keyword evidence="6 9" id="KW-1133">Transmembrane helix</keyword>
<feature type="transmembrane region" description="Helical" evidence="9">
    <location>
        <begin position="163"/>
        <end position="183"/>
    </location>
</feature>
<feature type="transmembrane region" description="Helical" evidence="9">
    <location>
        <begin position="294"/>
        <end position="317"/>
    </location>
</feature>
<feature type="transmembrane region" description="Helical" evidence="9">
    <location>
        <begin position="105"/>
        <end position="126"/>
    </location>
</feature>
<comment type="subcellular location">
    <subcellularLocation>
        <location evidence="1">Endoplasmic reticulum membrane</location>
        <topology evidence="1">Multi-pass membrane protein</topology>
    </subcellularLocation>
</comment>
<dbReference type="GO" id="GO:0033619">
    <property type="term" value="P:membrane protein proteolysis"/>
    <property type="evidence" value="ECO:0007669"/>
    <property type="project" value="TreeGrafter"/>
</dbReference>
<gene>
    <name evidence="11" type="primary">LOC112903977</name>
</gene>
<dbReference type="AlphaFoldDB" id="A0A7F5RHN9"/>
<dbReference type="InterPro" id="IPR006639">
    <property type="entry name" value="Preselin/SPP"/>
</dbReference>
<feature type="transmembrane region" description="Helical" evidence="9">
    <location>
        <begin position="263"/>
        <end position="282"/>
    </location>
</feature>
<name>A0A7F5RHN9_AGRPL</name>
<keyword evidence="4" id="KW-0378">Hydrolase</keyword>
<feature type="transmembrane region" description="Helical" evidence="9">
    <location>
        <begin position="323"/>
        <end position="341"/>
    </location>
</feature>
<dbReference type="Proteomes" id="UP000192223">
    <property type="component" value="Unplaced"/>
</dbReference>
<dbReference type="SMART" id="SM00730">
    <property type="entry name" value="PSN"/>
    <property type="match status" value="1"/>
</dbReference>
<evidence type="ECO:0000256" key="3">
    <source>
        <dbReference type="ARBA" id="ARBA00022692"/>
    </source>
</evidence>
<evidence type="ECO:0000256" key="2">
    <source>
        <dbReference type="ARBA" id="ARBA00006859"/>
    </source>
</evidence>
<dbReference type="Pfam" id="PF04258">
    <property type="entry name" value="Peptidase_A22B"/>
    <property type="match status" value="1"/>
</dbReference>
<dbReference type="RefSeq" id="XP_025835512.1">
    <property type="nucleotide sequence ID" value="XM_025979727.1"/>
</dbReference>
<evidence type="ECO:0000256" key="4">
    <source>
        <dbReference type="ARBA" id="ARBA00022801"/>
    </source>
</evidence>
<feature type="transmembrane region" description="Helical" evidence="9">
    <location>
        <begin position="42"/>
        <end position="61"/>
    </location>
</feature>
<evidence type="ECO:0000256" key="6">
    <source>
        <dbReference type="ARBA" id="ARBA00022989"/>
    </source>
</evidence>